<evidence type="ECO:0000256" key="2">
    <source>
        <dbReference type="ARBA" id="ARBA00006906"/>
    </source>
</evidence>
<dbReference type="Pfam" id="PF01081">
    <property type="entry name" value="Aldolase"/>
    <property type="match status" value="1"/>
</dbReference>
<protein>
    <submittedName>
        <fullName evidence="6">Bifunctional 4-hydroxy-2-oxoglutarate aldolase/2-dehydro-3-deoxy-phosphogluconate aldolase</fullName>
        <ecNumber evidence="6">4.1.2.14</ecNumber>
        <ecNumber evidence="6">4.1.3.16</ecNumber>
    </submittedName>
</protein>
<dbReference type="PANTHER" id="PTHR30246:SF1">
    <property type="entry name" value="2-DEHYDRO-3-DEOXY-6-PHOSPHOGALACTONATE ALDOLASE-RELATED"/>
    <property type="match status" value="1"/>
</dbReference>
<dbReference type="EC" id="4.1.2.14" evidence="6"/>
<comment type="caution">
    <text evidence="6">The sequence shown here is derived from an EMBL/GenBank/DDBJ whole genome shotgun (WGS) entry which is preliminary data.</text>
</comment>
<evidence type="ECO:0000256" key="4">
    <source>
        <dbReference type="ARBA" id="ARBA00023239"/>
    </source>
</evidence>
<evidence type="ECO:0000256" key="3">
    <source>
        <dbReference type="ARBA" id="ARBA00011233"/>
    </source>
</evidence>
<sequence>MNSWLNLLQQHRLIAVIRADSAATAREMALAAAAGGIKLIEITWNTDRAESLIPKLQQELPDCKIGTGTILDLDMAARAIACGCSFIFTPHTDCALIAKGLEHNIPVIAGALTPTEIVTAWQAGAAAVKIFPIKVMGGVDYLRFLHPVLRDIPLIPTGGITIDEAEQFLAAGAIAIGISKHLFSPQAIADDDWTTIIARSRTLIQKVQPFQRN</sequence>
<comment type="pathway">
    <text evidence="1">Carbohydrate acid metabolism.</text>
</comment>
<dbReference type="GO" id="GO:0008700">
    <property type="term" value="F:(R,S)-4-hydroxy-2-oxoglutarate aldolase activity"/>
    <property type="evidence" value="ECO:0007669"/>
    <property type="project" value="UniProtKB-EC"/>
</dbReference>
<evidence type="ECO:0000313" key="7">
    <source>
        <dbReference type="Proteomes" id="UP000631421"/>
    </source>
</evidence>
<dbReference type="CDD" id="cd00452">
    <property type="entry name" value="KDPG_aldolase"/>
    <property type="match status" value="1"/>
</dbReference>
<gene>
    <name evidence="6" type="ORF">H6F44_01600</name>
</gene>
<dbReference type="InterPro" id="IPR000887">
    <property type="entry name" value="Aldlse_KDPG_KHG"/>
</dbReference>
<dbReference type="EC" id="4.1.3.16" evidence="6"/>
<evidence type="ECO:0000256" key="5">
    <source>
        <dbReference type="ARBA" id="ARBA00023277"/>
    </source>
</evidence>
<dbReference type="PANTHER" id="PTHR30246">
    <property type="entry name" value="2-KETO-3-DEOXY-6-PHOSPHOGLUCONATE ALDOLASE"/>
    <property type="match status" value="1"/>
</dbReference>
<dbReference type="Gene3D" id="3.20.20.70">
    <property type="entry name" value="Aldolase class I"/>
    <property type="match status" value="1"/>
</dbReference>
<dbReference type="GO" id="GO:0008675">
    <property type="term" value="F:2-dehydro-3-deoxy-phosphogluconate aldolase activity"/>
    <property type="evidence" value="ECO:0007669"/>
    <property type="project" value="UniProtKB-EC"/>
</dbReference>
<comment type="subunit">
    <text evidence="3">Homotrimer.</text>
</comment>
<dbReference type="SUPFAM" id="SSF51569">
    <property type="entry name" value="Aldolase"/>
    <property type="match status" value="1"/>
</dbReference>
<proteinExistence type="inferred from homology"/>
<reference evidence="6" key="2">
    <citation type="submission" date="2020-08" db="EMBL/GenBank/DDBJ databases">
        <authorList>
            <person name="Chen M."/>
            <person name="Teng W."/>
            <person name="Zhao L."/>
            <person name="Hu C."/>
            <person name="Zhou Y."/>
            <person name="Han B."/>
            <person name="Song L."/>
            <person name="Shu W."/>
        </authorList>
    </citation>
    <scope>NUCLEOTIDE SEQUENCE</scope>
    <source>
        <strain evidence="6">FACHB-1277</strain>
    </source>
</reference>
<keyword evidence="7" id="KW-1185">Reference proteome</keyword>
<comment type="similarity">
    <text evidence="2">Belongs to the KHG/KDPG aldolase family.</text>
</comment>
<keyword evidence="5" id="KW-0119">Carbohydrate metabolism</keyword>
<evidence type="ECO:0000313" key="6">
    <source>
        <dbReference type="EMBL" id="MBD2148826.1"/>
    </source>
</evidence>
<dbReference type="NCBIfam" id="TIGR01182">
    <property type="entry name" value="eda"/>
    <property type="match status" value="1"/>
</dbReference>
<dbReference type="EMBL" id="JACJPY010000003">
    <property type="protein sequence ID" value="MBD2148826.1"/>
    <property type="molecule type" value="Genomic_DNA"/>
</dbReference>
<dbReference type="RefSeq" id="WP_190349167.1">
    <property type="nucleotide sequence ID" value="NZ_JACJPY010000003.1"/>
</dbReference>
<dbReference type="InterPro" id="IPR013785">
    <property type="entry name" value="Aldolase_TIM"/>
</dbReference>
<accession>A0A926UPH1</accession>
<reference evidence="6" key="1">
    <citation type="journal article" date="2015" name="ISME J.">
        <title>Draft Genome Sequence of Streptomyces incarnatus NRRL8089, which Produces the Nucleoside Antibiotic Sinefungin.</title>
        <authorList>
            <person name="Oshima K."/>
            <person name="Hattori M."/>
            <person name="Shimizu H."/>
            <person name="Fukuda K."/>
            <person name="Nemoto M."/>
            <person name="Inagaki K."/>
            <person name="Tamura T."/>
        </authorList>
    </citation>
    <scope>NUCLEOTIDE SEQUENCE</scope>
    <source>
        <strain evidence="6">FACHB-1277</strain>
    </source>
</reference>
<keyword evidence="4 6" id="KW-0456">Lyase</keyword>
<dbReference type="AlphaFoldDB" id="A0A926UPH1"/>
<dbReference type="NCBIfam" id="NF005673">
    <property type="entry name" value="PRK07455.1"/>
    <property type="match status" value="1"/>
</dbReference>
<organism evidence="6 7">
    <name type="scientific">Pseudanabaena cinerea FACHB-1277</name>
    <dbReference type="NCBI Taxonomy" id="2949581"/>
    <lineage>
        <taxon>Bacteria</taxon>
        <taxon>Bacillati</taxon>
        <taxon>Cyanobacteriota</taxon>
        <taxon>Cyanophyceae</taxon>
        <taxon>Pseudanabaenales</taxon>
        <taxon>Pseudanabaenaceae</taxon>
        <taxon>Pseudanabaena</taxon>
        <taxon>Pseudanabaena cinerea</taxon>
    </lineage>
</organism>
<name>A0A926UPH1_9CYAN</name>
<dbReference type="Proteomes" id="UP000631421">
    <property type="component" value="Unassembled WGS sequence"/>
</dbReference>
<evidence type="ECO:0000256" key="1">
    <source>
        <dbReference type="ARBA" id="ARBA00004761"/>
    </source>
</evidence>